<dbReference type="GO" id="GO:0004674">
    <property type="term" value="F:protein serine/threonine kinase activity"/>
    <property type="evidence" value="ECO:0007669"/>
    <property type="project" value="UniProtKB-KW"/>
</dbReference>
<keyword evidence="5" id="KW-0418">Kinase</keyword>
<evidence type="ECO:0000256" key="4">
    <source>
        <dbReference type="ARBA" id="ARBA00022741"/>
    </source>
</evidence>
<protein>
    <recommendedName>
        <fullName evidence="1">non-specific serine/threonine protein kinase</fullName>
        <ecNumber evidence="1">2.7.11.1</ecNumber>
    </recommendedName>
</protein>
<gene>
    <name evidence="8" type="ORF">Syun_019031</name>
</gene>
<dbReference type="Proteomes" id="UP001420932">
    <property type="component" value="Unassembled WGS sequence"/>
</dbReference>
<comment type="caution">
    <text evidence="8">The sequence shown here is derived from an EMBL/GenBank/DDBJ whole genome shotgun (WGS) entry which is preliminary data.</text>
</comment>
<evidence type="ECO:0000259" key="7">
    <source>
        <dbReference type="PROSITE" id="PS50816"/>
    </source>
</evidence>
<name>A0AAP0ITH2_9MAGN</name>
<evidence type="ECO:0000313" key="9">
    <source>
        <dbReference type="Proteomes" id="UP001420932"/>
    </source>
</evidence>
<feature type="domain" description="NAF" evidence="7">
    <location>
        <begin position="76"/>
        <end position="100"/>
    </location>
</feature>
<dbReference type="EC" id="2.7.11.1" evidence="1"/>
<proteinExistence type="predicted"/>
<dbReference type="GO" id="GO:0007165">
    <property type="term" value="P:signal transduction"/>
    <property type="evidence" value="ECO:0007669"/>
    <property type="project" value="InterPro"/>
</dbReference>
<reference evidence="8 9" key="1">
    <citation type="submission" date="2024-01" db="EMBL/GenBank/DDBJ databases">
        <title>Genome assemblies of Stephania.</title>
        <authorList>
            <person name="Yang L."/>
        </authorList>
    </citation>
    <scope>NUCLEOTIDE SEQUENCE [LARGE SCALE GENOMIC DNA]</scope>
    <source>
        <strain evidence="8">YNDBR</strain>
        <tissue evidence="8">Leaf</tissue>
    </source>
</reference>
<keyword evidence="3" id="KW-0808">Transferase</keyword>
<dbReference type="PROSITE" id="PS50816">
    <property type="entry name" value="NAF"/>
    <property type="match status" value="1"/>
</dbReference>
<dbReference type="InterPro" id="IPR018451">
    <property type="entry name" value="NAF/FISL_domain"/>
</dbReference>
<evidence type="ECO:0000256" key="3">
    <source>
        <dbReference type="ARBA" id="ARBA00022679"/>
    </source>
</evidence>
<evidence type="ECO:0000313" key="8">
    <source>
        <dbReference type="EMBL" id="KAK9121414.1"/>
    </source>
</evidence>
<sequence length="164" mass="18273">MEFLKGGELFSRLAKGRFSEDLSRPPSSTATLAASSTAIDEIVRDPWFMKGKQSYYVKQGQINNSECNDYLLKRSGAANSSNAFDLISFSTGFDLSGLFNDCRKCDAVATERFVCSESMDKVVEMVEEIAKRLELGVKRKESVVVLVGKKGSALWSDWWLWSDG</sequence>
<organism evidence="8 9">
    <name type="scientific">Stephania yunnanensis</name>
    <dbReference type="NCBI Taxonomy" id="152371"/>
    <lineage>
        <taxon>Eukaryota</taxon>
        <taxon>Viridiplantae</taxon>
        <taxon>Streptophyta</taxon>
        <taxon>Embryophyta</taxon>
        <taxon>Tracheophyta</taxon>
        <taxon>Spermatophyta</taxon>
        <taxon>Magnoliopsida</taxon>
        <taxon>Ranunculales</taxon>
        <taxon>Menispermaceae</taxon>
        <taxon>Menispermoideae</taxon>
        <taxon>Cissampelideae</taxon>
        <taxon>Stephania</taxon>
    </lineage>
</organism>
<keyword evidence="9" id="KW-1185">Reference proteome</keyword>
<dbReference type="InterPro" id="IPR004041">
    <property type="entry name" value="NAF_dom"/>
</dbReference>
<evidence type="ECO:0000256" key="5">
    <source>
        <dbReference type="ARBA" id="ARBA00022777"/>
    </source>
</evidence>
<dbReference type="GO" id="GO:0005524">
    <property type="term" value="F:ATP binding"/>
    <property type="evidence" value="ECO:0007669"/>
    <property type="project" value="UniProtKB-KW"/>
</dbReference>
<evidence type="ECO:0000256" key="1">
    <source>
        <dbReference type="ARBA" id="ARBA00012513"/>
    </source>
</evidence>
<dbReference type="PANTHER" id="PTHR43895:SF151">
    <property type="entry name" value="CBL-INTERACTING SERINE_THREONINE-PROTEIN KINASE 11"/>
    <property type="match status" value="1"/>
</dbReference>
<accession>A0AAP0ITH2</accession>
<dbReference type="PANTHER" id="PTHR43895">
    <property type="entry name" value="CALCIUM/CALMODULIN-DEPENDENT PROTEIN KINASE KINASE-RELATED"/>
    <property type="match status" value="1"/>
</dbReference>
<dbReference type="EMBL" id="JBBNAF010000008">
    <property type="protein sequence ID" value="KAK9121414.1"/>
    <property type="molecule type" value="Genomic_DNA"/>
</dbReference>
<evidence type="ECO:0000256" key="2">
    <source>
        <dbReference type="ARBA" id="ARBA00022527"/>
    </source>
</evidence>
<dbReference type="Gene3D" id="3.30.310.80">
    <property type="entry name" value="Kinase associated domain 1, KA1"/>
    <property type="match status" value="1"/>
</dbReference>
<keyword evidence="4" id="KW-0547">Nucleotide-binding</keyword>
<dbReference type="Pfam" id="PF03822">
    <property type="entry name" value="NAF"/>
    <property type="match status" value="1"/>
</dbReference>
<keyword evidence="2" id="KW-0723">Serine/threonine-protein kinase</keyword>
<evidence type="ECO:0000256" key="6">
    <source>
        <dbReference type="ARBA" id="ARBA00022840"/>
    </source>
</evidence>
<dbReference type="AlphaFoldDB" id="A0AAP0ITH2"/>
<keyword evidence="6" id="KW-0067">ATP-binding</keyword>